<keyword evidence="2" id="KW-0812">Transmembrane</keyword>
<evidence type="ECO:0000313" key="4">
    <source>
        <dbReference type="EMBL" id="KAI6649368.1"/>
    </source>
</evidence>
<organism evidence="4 5">
    <name type="scientific">Oopsacas minuta</name>
    <dbReference type="NCBI Taxonomy" id="111878"/>
    <lineage>
        <taxon>Eukaryota</taxon>
        <taxon>Metazoa</taxon>
        <taxon>Porifera</taxon>
        <taxon>Hexactinellida</taxon>
        <taxon>Hexasterophora</taxon>
        <taxon>Lyssacinosida</taxon>
        <taxon>Leucopsacidae</taxon>
        <taxon>Oopsacas</taxon>
    </lineage>
</organism>
<feature type="region of interest" description="Disordered" evidence="1">
    <location>
        <begin position="155"/>
        <end position="192"/>
    </location>
</feature>
<dbReference type="InterPro" id="IPR016135">
    <property type="entry name" value="UBQ-conjugating_enzyme/RWD"/>
</dbReference>
<dbReference type="PROSITE" id="PS50127">
    <property type="entry name" value="UBC_2"/>
    <property type="match status" value="1"/>
</dbReference>
<dbReference type="InterPro" id="IPR000608">
    <property type="entry name" value="UBC"/>
</dbReference>
<gene>
    <name evidence="4" type="ORF">LOD99_11734</name>
</gene>
<feature type="domain" description="UBC core" evidence="3">
    <location>
        <begin position="1"/>
        <end position="149"/>
    </location>
</feature>
<evidence type="ECO:0000256" key="2">
    <source>
        <dbReference type="SAM" id="Phobius"/>
    </source>
</evidence>
<dbReference type="InterPro" id="IPR050113">
    <property type="entry name" value="Ub_conjugating_enzyme"/>
</dbReference>
<dbReference type="SUPFAM" id="SSF54495">
    <property type="entry name" value="UBC-like"/>
    <property type="match status" value="1"/>
</dbReference>
<dbReference type="PANTHER" id="PTHR24067">
    <property type="entry name" value="UBIQUITIN-CONJUGATING ENZYME E2"/>
    <property type="match status" value="1"/>
</dbReference>
<feature type="compositionally biased region" description="Basic and acidic residues" evidence="1">
    <location>
        <begin position="167"/>
        <end position="179"/>
    </location>
</feature>
<dbReference type="Pfam" id="PF00179">
    <property type="entry name" value="UQ_con"/>
    <property type="match status" value="1"/>
</dbReference>
<dbReference type="SMART" id="SM00212">
    <property type="entry name" value="UBCc"/>
    <property type="match status" value="1"/>
</dbReference>
<dbReference type="EMBL" id="JAKMXF010000321">
    <property type="protein sequence ID" value="KAI6649368.1"/>
    <property type="molecule type" value="Genomic_DNA"/>
</dbReference>
<name>A0AAV7JKM3_9METZ</name>
<sequence length="237" mass="26803">MSWNRDFLALVKNVSSLSHGEIVVQHDKMEDDINTIYILLKPKDGPFKHGHFEFEISDYSSYPDGCPNVESQTKIYHPNIEDGAVCFSMFDDWSSSYDLTDLAMGLLFLLKNPEISDPLNSEFEGWETEDTFRENVRKSLKGQYGEYPKNWHCLEGEDIDSGDESSDNEHNDTADKDPPSPDPPQPDKTPVTIETTIADPIPTPESIQQPYSKLTINTTFAIGAALIFTIVIYKMVK</sequence>
<dbReference type="CDD" id="cd23794">
    <property type="entry name" value="UBCc_UBE2F_UBE2M"/>
    <property type="match status" value="1"/>
</dbReference>
<keyword evidence="2" id="KW-0472">Membrane</keyword>
<accession>A0AAV7JKM3</accession>
<feature type="transmembrane region" description="Helical" evidence="2">
    <location>
        <begin position="214"/>
        <end position="233"/>
    </location>
</feature>
<proteinExistence type="predicted"/>
<reference evidence="4 5" key="1">
    <citation type="journal article" date="2023" name="BMC Biol.">
        <title>The compact genome of the sponge Oopsacas minuta (Hexactinellida) is lacking key metazoan core genes.</title>
        <authorList>
            <person name="Santini S."/>
            <person name="Schenkelaars Q."/>
            <person name="Jourda C."/>
            <person name="Duchesne M."/>
            <person name="Belahbib H."/>
            <person name="Rocher C."/>
            <person name="Selva M."/>
            <person name="Riesgo A."/>
            <person name="Vervoort M."/>
            <person name="Leys S.P."/>
            <person name="Kodjabachian L."/>
            <person name="Le Bivic A."/>
            <person name="Borchiellini C."/>
            <person name="Claverie J.M."/>
            <person name="Renard E."/>
        </authorList>
    </citation>
    <scope>NUCLEOTIDE SEQUENCE [LARGE SCALE GENOMIC DNA]</scope>
    <source>
        <strain evidence="4">SPO-2</strain>
    </source>
</reference>
<evidence type="ECO:0000313" key="5">
    <source>
        <dbReference type="Proteomes" id="UP001165289"/>
    </source>
</evidence>
<keyword evidence="2" id="KW-1133">Transmembrane helix</keyword>
<dbReference type="AlphaFoldDB" id="A0AAV7JKM3"/>
<dbReference type="Proteomes" id="UP001165289">
    <property type="component" value="Unassembled WGS sequence"/>
</dbReference>
<evidence type="ECO:0000259" key="3">
    <source>
        <dbReference type="PROSITE" id="PS50127"/>
    </source>
</evidence>
<comment type="caution">
    <text evidence="4">The sequence shown here is derived from an EMBL/GenBank/DDBJ whole genome shotgun (WGS) entry which is preliminary data.</text>
</comment>
<keyword evidence="5" id="KW-1185">Reference proteome</keyword>
<protein>
    <submittedName>
        <fullName evidence="4">NEDD8-conjugating enzyme ubc12</fullName>
    </submittedName>
</protein>
<evidence type="ECO:0000256" key="1">
    <source>
        <dbReference type="SAM" id="MobiDB-lite"/>
    </source>
</evidence>
<dbReference type="Gene3D" id="3.10.110.10">
    <property type="entry name" value="Ubiquitin Conjugating Enzyme"/>
    <property type="match status" value="1"/>
</dbReference>
<feature type="compositionally biased region" description="Acidic residues" evidence="1">
    <location>
        <begin position="156"/>
        <end position="166"/>
    </location>
</feature>